<dbReference type="InterPro" id="IPR050553">
    <property type="entry name" value="Thioredoxin_ResA/DsbE_sf"/>
</dbReference>
<dbReference type="PROSITE" id="PS51352">
    <property type="entry name" value="THIOREDOXIN_2"/>
    <property type="match status" value="1"/>
</dbReference>
<dbReference type="KEGG" id="ccot:CCAX7_20920"/>
<proteinExistence type="predicted"/>
<dbReference type="InterPro" id="IPR000866">
    <property type="entry name" value="AhpC/TSA"/>
</dbReference>
<sequence length="287" mass="31403">MNRSLRALLPALALTLLAVAPTLAKRDEMPPLPAGVLAPDFTVAGWTGAKVHLADYRGKIVVLDFWASWCPPCNAAMPHLQSILDQYKSDIVVLALCVQDSPDDASKWIRSHPYTFNYALDTSGDSDKYSPIMDDYHVWGIPTTYIIDQNGSIADGHVTMSEQEIVTAIRALGAQTETERVKPERLSALRSSLQDGERAFTGVITGKSDDNLTLQMDATAILHPTGEVEEFDKPRKKKILITKTTRLQTGKTDATQTSIDIGAHVNVIGVDHGVGKSFTARVVMIYK</sequence>
<protein>
    <submittedName>
        <fullName evidence="1">Uncharacterized protein</fullName>
    </submittedName>
</protein>
<dbReference type="Gene3D" id="3.40.30.10">
    <property type="entry name" value="Glutaredoxin"/>
    <property type="match status" value="1"/>
</dbReference>
<dbReference type="InterPro" id="IPR036249">
    <property type="entry name" value="Thioredoxin-like_sf"/>
</dbReference>
<dbReference type="SUPFAM" id="SSF52833">
    <property type="entry name" value="Thioredoxin-like"/>
    <property type="match status" value="1"/>
</dbReference>
<dbReference type="GO" id="GO:0016491">
    <property type="term" value="F:oxidoreductase activity"/>
    <property type="evidence" value="ECO:0007669"/>
    <property type="project" value="InterPro"/>
</dbReference>
<organism evidence="1 2">
    <name type="scientific">Capsulimonas corticalis</name>
    <dbReference type="NCBI Taxonomy" id="2219043"/>
    <lineage>
        <taxon>Bacteria</taxon>
        <taxon>Bacillati</taxon>
        <taxon>Armatimonadota</taxon>
        <taxon>Armatimonadia</taxon>
        <taxon>Capsulimonadales</taxon>
        <taxon>Capsulimonadaceae</taxon>
        <taxon>Capsulimonas</taxon>
    </lineage>
</organism>
<evidence type="ECO:0000313" key="2">
    <source>
        <dbReference type="Proteomes" id="UP000287394"/>
    </source>
</evidence>
<dbReference type="CDD" id="cd02966">
    <property type="entry name" value="TlpA_like_family"/>
    <property type="match status" value="1"/>
</dbReference>
<dbReference type="GO" id="GO:0016209">
    <property type="term" value="F:antioxidant activity"/>
    <property type="evidence" value="ECO:0007669"/>
    <property type="project" value="InterPro"/>
</dbReference>
<dbReference type="AlphaFoldDB" id="A0A402D290"/>
<dbReference type="EMBL" id="AP025739">
    <property type="protein sequence ID" value="BDI30041.1"/>
    <property type="molecule type" value="Genomic_DNA"/>
</dbReference>
<dbReference type="OrthoDB" id="9788279at2"/>
<dbReference type="Proteomes" id="UP000287394">
    <property type="component" value="Chromosome"/>
</dbReference>
<dbReference type="RefSeq" id="WP_119323655.1">
    <property type="nucleotide sequence ID" value="NZ_AP025739.1"/>
</dbReference>
<dbReference type="InterPro" id="IPR013766">
    <property type="entry name" value="Thioredoxin_domain"/>
</dbReference>
<evidence type="ECO:0000313" key="1">
    <source>
        <dbReference type="EMBL" id="BDI30041.1"/>
    </source>
</evidence>
<dbReference type="Pfam" id="PF00578">
    <property type="entry name" value="AhpC-TSA"/>
    <property type="match status" value="1"/>
</dbReference>
<gene>
    <name evidence="1" type="ORF">CCAX7_20920</name>
</gene>
<reference evidence="1 2" key="1">
    <citation type="journal article" date="2019" name="Int. J. Syst. Evol. Microbiol.">
        <title>Capsulimonas corticalis gen. nov., sp. nov., an aerobic capsulated bacterium, of a novel bacterial order, Capsulimonadales ord. nov., of the class Armatimonadia of the phylum Armatimonadetes.</title>
        <authorList>
            <person name="Li J."/>
            <person name="Kudo C."/>
            <person name="Tonouchi A."/>
        </authorList>
    </citation>
    <scope>NUCLEOTIDE SEQUENCE [LARGE SCALE GENOMIC DNA]</scope>
    <source>
        <strain evidence="1 2">AX-7</strain>
    </source>
</reference>
<keyword evidence="2" id="KW-1185">Reference proteome</keyword>
<dbReference type="PANTHER" id="PTHR42852:SF17">
    <property type="entry name" value="THIOREDOXIN-LIKE PROTEIN HI_1115"/>
    <property type="match status" value="1"/>
</dbReference>
<name>A0A402D290_9BACT</name>
<accession>A0A402D290</accession>
<dbReference type="PANTHER" id="PTHR42852">
    <property type="entry name" value="THIOL:DISULFIDE INTERCHANGE PROTEIN DSBE"/>
    <property type="match status" value="1"/>
</dbReference>